<keyword evidence="3" id="KW-0378">Hydrolase</keyword>
<keyword evidence="1" id="KW-0472">Membrane</keyword>
<evidence type="ECO:0000313" key="3">
    <source>
        <dbReference type="EMBL" id="MBS6634812.1"/>
    </source>
</evidence>
<feature type="transmembrane region" description="Helical" evidence="1">
    <location>
        <begin position="173"/>
        <end position="192"/>
    </location>
</feature>
<keyword evidence="3" id="KW-0482">Metalloprotease</keyword>
<feature type="transmembrane region" description="Helical" evidence="1">
    <location>
        <begin position="50"/>
        <end position="73"/>
    </location>
</feature>
<keyword evidence="1" id="KW-0812">Transmembrane</keyword>
<feature type="transmembrane region" description="Helical" evidence="1">
    <location>
        <begin position="204"/>
        <end position="225"/>
    </location>
</feature>
<sequence>MNTTPPPAFQQAPFGPTASGRFSRTDGLAYHRLSHADPDTHWFSPLLEGLIGSAVFIGLSLILSFLTAAAIMGSGVSFHDLATNRAVIMEHPALFALTFLSLIAIVPSLFLARLVVGPRPWGLIHSVTGRLRRSLLFPYLGLGFVIYGIYYAAVLATRGAALPDYHYLQPSQVEFWVIAVLILVLVPVQCYAEELAYRGFMMQMLGRWVRTPWLSIVLPAALFMFSHPYDAWGLGFVFATGVYAGFLCWYTGGLEASVSLHVANNVTLLLLSLVAGLDPFASEGVTPMDALQGIALEGVYVVLACLIFNARARRGEVSRETQPLKVDN</sequence>
<feature type="transmembrane region" description="Helical" evidence="1">
    <location>
        <begin position="231"/>
        <end position="250"/>
    </location>
</feature>
<keyword evidence="1" id="KW-1133">Transmembrane helix</keyword>
<accession>A0A943TCQ5</accession>
<feature type="transmembrane region" description="Helical" evidence="1">
    <location>
        <begin position="262"/>
        <end position="281"/>
    </location>
</feature>
<feature type="transmembrane region" description="Helical" evidence="1">
    <location>
        <begin position="136"/>
        <end position="153"/>
    </location>
</feature>
<name>A0A943TCQ5_9MICC</name>
<dbReference type="GO" id="GO:0004175">
    <property type="term" value="F:endopeptidase activity"/>
    <property type="evidence" value="ECO:0007669"/>
    <property type="project" value="UniProtKB-ARBA"/>
</dbReference>
<feature type="transmembrane region" description="Helical" evidence="1">
    <location>
        <begin position="93"/>
        <end position="116"/>
    </location>
</feature>
<dbReference type="GO" id="GO:0080120">
    <property type="term" value="P:CAAX-box protein maturation"/>
    <property type="evidence" value="ECO:0007669"/>
    <property type="project" value="UniProtKB-ARBA"/>
</dbReference>
<dbReference type="EMBL" id="JAGZXI010000005">
    <property type="protein sequence ID" value="MBS6634812.1"/>
    <property type="molecule type" value="Genomic_DNA"/>
</dbReference>
<gene>
    <name evidence="3" type="ORF">KH265_04015</name>
</gene>
<dbReference type="Proteomes" id="UP000739069">
    <property type="component" value="Unassembled WGS sequence"/>
</dbReference>
<evidence type="ECO:0000256" key="1">
    <source>
        <dbReference type="SAM" id="Phobius"/>
    </source>
</evidence>
<keyword evidence="3" id="KW-0645">Protease</keyword>
<comment type="caution">
    <text evidence="3">The sequence shown here is derived from an EMBL/GenBank/DDBJ whole genome shotgun (WGS) entry which is preliminary data.</text>
</comment>
<dbReference type="GO" id="GO:0008237">
    <property type="term" value="F:metallopeptidase activity"/>
    <property type="evidence" value="ECO:0007669"/>
    <property type="project" value="UniProtKB-KW"/>
</dbReference>
<proteinExistence type="predicted"/>
<evidence type="ECO:0000259" key="2">
    <source>
        <dbReference type="Pfam" id="PF02517"/>
    </source>
</evidence>
<feature type="domain" description="CAAX prenyl protease 2/Lysostaphin resistance protein A-like" evidence="2">
    <location>
        <begin position="178"/>
        <end position="266"/>
    </location>
</feature>
<dbReference type="RefSeq" id="WP_303952453.1">
    <property type="nucleotide sequence ID" value="NZ_JAGZXI010000005.1"/>
</dbReference>
<evidence type="ECO:0000313" key="4">
    <source>
        <dbReference type="Proteomes" id="UP000739069"/>
    </source>
</evidence>
<dbReference type="InterPro" id="IPR003675">
    <property type="entry name" value="Rce1/LyrA-like_dom"/>
</dbReference>
<protein>
    <submittedName>
        <fullName evidence="3">CPBP family intramembrane metalloprotease</fullName>
    </submittedName>
</protein>
<organism evidence="3 4">
    <name type="scientific">Rothia mucilaginosa</name>
    <dbReference type="NCBI Taxonomy" id="43675"/>
    <lineage>
        <taxon>Bacteria</taxon>
        <taxon>Bacillati</taxon>
        <taxon>Actinomycetota</taxon>
        <taxon>Actinomycetes</taxon>
        <taxon>Micrococcales</taxon>
        <taxon>Micrococcaceae</taxon>
        <taxon>Rothia</taxon>
    </lineage>
</organism>
<dbReference type="AlphaFoldDB" id="A0A943TCQ5"/>
<reference evidence="3" key="1">
    <citation type="submission" date="2021-02" db="EMBL/GenBank/DDBJ databases">
        <title>Infant gut strain persistence is associated with maternal origin, phylogeny, and functional potential including surface adhesion and iron acquisition.</title>
        <authorList>
            <person name="Lou Y.C."/>
        </authorList>
    </citation>
    <scope>NUCLEOTIDE SEQUENCE</scope>
    <source>
        <strain evidence="3">L1_008_092G1_dasL1_008_092G1_concoct_16</strain>
    </source>
</reference>
<feature type="transmembrane region" description="Helical" evidence="1">
    <location>
        <begin position="293"/>
        <end position="310"/>
    </location>
</feature>
<dbReference type="Pfam" id="PF02517">
    <property type="entry name" value="Rce1-like"/>
    <property type="match status" value="1"/>
</dbReference>